<proteinExistence type="predicted"/>
<evidence type="ECO:0000256" key="2">
    <source>
        <dbReference type="ARBA" id="ARBA00023239"/>
    </source>
</evidence>
<dbReference type="EMBL" id="BSNF01000006">
    <property type="protein sequence ID" value="GLQ06461.1"/>
    <property type="molecule type" value="Genomic_DNA"/>
</dbReference>
<comment type="caution">
    <text evidence="3">The sequence shown here is derived from an EMBL/GenBank/DDBJ whole genome shotgun (WGS) entry which is preliminary data.</text>
</comment>
<keyword evidence="2" id="KW-0456">Lyase</keyword>
<evidence type="ECO:0000313" key="4">
    <source>
        <dbReference type="Proteomes" id="UP001161409"/>
    </source>
</evidence>
<dbReference type="RefSeq" id="WP_169560541.1">
    <property type="nucleotide sequence ID" value="NZ_BSNF01000006.1"/>
</dbReference>
<evidence type="ECO:0000313" key="3">
    <source>
        <dbReference type="EMBL" id="GLQ06461.1"/>
    </source>
</evidence>
<dbReference type="CDD" id="cd06558">
    <property type="entry name" value="crotonase-like"/>
    <property type="match status" value="1"/>
</dbReference>
<dbReference type="Proteomes" id="UP001161409">
    <property type="component" value="Unassembled WGS sequence"/>
</dbReference>
<dbReference type="InterPro" id="IPR029045">
    <property type="entry name" value="ClpP/crotonase-like_dom_sf"/>
</dbReference>
<reference evidence="3" key="2">
    <citation type="submission" date="2023-01" db="EMBL/GenBank/DDBJ databases">
        <title>Draft genome sequence of Sneathiella chinensis strain NBRC 103408.</title>
        <authorList>
            <person name="Sun Q."/>
            <person name="Mori K."/>
        </authorList>
    </citation>
    <scope>NUCLEOTIDE SEQUENCE</scope>
    <source>
        <strain evidence="3">NBRC 103408</strain>
    </source>
</reference>
<organism evidence="3 4">
    <name type="scientific">Sneathiella chinensis</name>
    <dbReference type="NCBI Taxonomy" id="349750"/>
    <lineage>
        <taxon>Bacteria</taxon>
        <taxon>Pseudomonadati</taxon>
        <taxon>Pseudomonadota</taxon>
        <taxon>Alphaproteobacteria</taxon>
        <taxon>Sneathiellales</taxon>
        <taxon>Sneathiellaceae</taxon>
        <taxon>Sneathiella</taxon>
    </lineage>
</organism>
<dbReference type="Gene3D" id="3.90.226.10">
    <property type="entry name" value="2-enoyl-CoA Hydratase, Chain A, domain 1"/>
    <property type="match status" value="1"/>
</dbReference>
<name>A0ABQ5U7M5_9PROT</name>
<dbReference type="SUPFAM" id="SSF52096">
    <property type="entry name" value="ClpP/crotonase"/>
    <property type="match status" value="1"/>
</dbReference>
<dbReference type="PANTHER" id="PTHR11941:SF169">
    <property type="entry name" value="(7AS)-7A-METHYL-1,5-DIOXO-2,3,5,6,7,7A-HEXAHYDRO-1H-INDENE-CARBOXYL-COA HYDROLASE"/>
    <property type="match status" value="1"/>
</dbReference>
<dbReference type="InterPro" id="IPR001753">
    <property type="entry name" value="Enoyl-CoA_hydra/iso"/>
</dbReference>
<sequence length="264" mass="29137">MSYKYVTIEKKNRIATVRFDRGNEMNPLSVDLMKELTEAARSFEGDTETNVVILTGNGRNFSAGFDLKDAALKERMEAGMLEKRHMLSVGPKLCKAWEEVEPMTLVAVDGYCIGGGVALAVACDMRIAHPDALFYVPEIRNGMNMSWQSIPRMVNLMGPARTKQLCIVADMITAARAEKWGLIEEVSDGVPAYELALAYAEKIAERPPIPVRMIKQGATAAATALNHATSYMDLDQYSLATLSEDYAEGIQAFVEKRAPRFKGC</sequence>
<dbReference type="PANTHER" id="PTHR11941">
    <property type="entry name" value="ENOYL-COA HYDRATASE-RELATED"/>
    <property type="match status" value="1"/>
</dbReference>
<protein>
    <submittedName>
        <fullName evidence="3">Enoyl-CoA hydratase</fullName>
    </submittedName>
</protein>
<evidence type="ECO:0000256" key="1">
    <source>
        <dbReference type="ARBA" id="ARBA00023098"/>
    </source>
</evidence>
<keyword evidence="1" id="KW-0443">Lipid metabolism</keyword>
<accession>A0ABQ5U7M5</accession>
<keyword evidence="4" id="KW-1185">Reference proteome</keyword>
<gene>
    <name evidence="3" type="ORF">GCM10007924_16820</name>
</gene>
<dbReference type="Pfam" id="PF00378">
    <property type="entry name" value="ECH_1"/>
    <property type="match status" value="1"/>
</dbReference>
<reference evidence="3" key="1">
    <citation type="journal article" date="2014" name="Int. J. Syst. Evol. Microbiol.">
        <title>Complete genome of a new Firmicutes species belonging to the dominant human colonic microbiota ('Ruminococcus bicirculans') reveals two chromosomes and a selective capacity to utilize plant glucans.</title>
        <authorList>
            <consortium name="NISC Comparative Sequencing Program"/>
            <person name="Wegmann U."/>
            <person name="Louis P."/>
            <person name="Goesmann A."/>
            <person name="Henrissat B."/>
            <person name="Duncan S.H."/>
            <person name="Flint H.J."/>
        </authorList>
    </citation>
    <scope>NUCLEOTIDE SEQUENCE</scope>
    <source>
        <strain evidence="3">NBRC 103408</strain>
    </source>
</reference>